<keyword evidence="14" id="KW-0479">Metal-binding</keyword>
<dbReference type="EC" id="2.7.6.3" evidence="12"/>
<dbReference type="SUPFAM" id="SSF55620">
    <property type="entry name" value="Tetrahydrobiopterin biosynthesis enzymes-like"/>
    <property type="match status" value="2"/>
</dbReference>
<comment type="cofactor">
    <cofactor evidence="4">
        <name>Mg(2+)</name>
        <dbReference type="ChEBI" id="CHEBI:18420"/>
    </cofactor>
</comment>
<comment type="function">
    <text evidence="21">Catalyzes three sequential steps of tetrahydrofolate biosynthesis.</text>
</comment>
<keyword evidence="16" id="KW-0418">Kinase</keyword>
<evidence type="ECO:0000256" key="10">
    <source>
        <dbReference type="ARBA" id="ARBA00012458"/>
    </source>
</evidence>
<evidence type="ECO:0000256" key="13">
    <source>
        <dbReference type="ARBA" id="ARBA00022679"/>
    </source>
</evidence>
<keyword evidence="20" id="KW-0511">Multifunctional enzyme</keyword>
<evidence type="ECO:0000256" key="4">
    <source>
        <dbReference type="ARBA" id="ARBA00001946"/>
    </source>
</evidence>
<evidence type="ECO:0000256" key="17">
    <source>
        <dbReference type="ARBA" id="ARBA00022840"/>
    </source>
</evidence>
<dbReference type="GO" id="GO:0046656">
    <property type="term" value="P:folic acid biosynthetic process"/>
    <property type="evidence" value="ECO:0007669"/>
    <property type="project" value="UniProtKB-KW"/>
</dbReference>
<dbReference type="EC" id="4.1.2.25" evidence="11"/>
<dbReference type="InterPro" id="IPR000489">
    <property type="entry name" value="Pterin-binding_dom"/>
</dbReference>
<gene>
    <name evidence="26" type="primary">FOL1</name>
    <name evidence="26" type="ORF">MOBT1_003382</name>
</gene>
<evidence type="ECO:0000256" key="2">
    <source>
        <dbReference type="ARBA" id="ARBA00000198"/>
    </source>
</evidence>
<keyword evidence="17" id="KW-0067">ATP-binding</keyword>
<comment type="pathway">
    <text evidence="6">Cofactor biosynthesis; tetrahydrofolate biosynthesis; 2-amino-4-hydroxy-6-hydroxymethyl-7,8-dihydropteridine diphosphate from 7,8-dihydroneopterin triphosphate: step 3/4.</text>
</comment>
<keyword evidence="13" id="KW-0808">Transferase</keyword>
<dbReference type="InterPro" id="IPR035907">
    <property type="entry name" value="Hppk_sf"/>
</dbReference>
<dbReference type="PROSITE" id="PS00794">
    <property type="entry name" value="HPPK"/>
    <property type="match status" value="1"/>
</dbReference>
<evidence type="ECO:0000256" key="11">
    <source>
        <dbReference type="ARBA" id="ARBA00013043"/>
    </source>
</evidence>
<dbReference type="GO" id="GO:0003848">
    <property type="term" value="F:2-amino-4-hydroxy-6-hydroxymethyldihydropteridine diphosphokinase activity"/>
    <property type="evidence" value="ECO:0007669"/>
    <property type="project" value="UniProtKB-EC"/>
</dbReference>
<dbReference type="GO" id="GO:0005740">
    <property type="term" value="C:mitochondrial envelope"/>
    <property type="evidence" value="ECO:0007669"/>
    <property type="project" value="TreeGrafter"/>
</dbReference>
<dbReference type="PROSITE" id="PS00792">
    <property type="entry name" value="DHPS_1"/>
    <property type="match status" value="1"/>
</dbReference>
<evidence type="ECO:0000313" key="26">
    <source>
        <dbReference type="EMBL" id="WFD04668.1"/>
    </source>
</evidence>
<dbReference type="SMART" id="SM00905">
    <property type="entry name" value="FolB"/>
    <property type="match status" value="2"/>
</dbReference>
<comment type="catalytic activity">
    <reaction evidence="2">
        <text>6-hydroxymethyl-7,8-dihydropterin + ATP = (7,8-dihydropterin-6-yl)methyl diphosphate + AMP + H(+)</text>
        <dbReference type="Rhea" id="RHEA:11412"/>
        <dbReference type="ChEBI" id="CHEBI:15378"/>
        <dbReference type="ChEBI" id="CHEBI:30616"/>
        <dbReference type="ChEBI" id="CHEBI:44841"/>
        <dbReference type="ChEBI" id="CHEBI:72950"/>
        <dbReference type="ChEBI" id="CHEBI:456215"/>
        <dbReference type="EC" id="2.7.6.3"/>
    </reaction>
</comment>
<comment type="catalytic activity">
    <reaction evidence="1">
        <text>(7,8-dihydropterin-6-yl)methyl diphosphate + 4-aminobenzoate = 7,8-dihydropteroate + diphosphate</text>
        <dbReference type="Rhea" id="RHEA:19949"/>
        <dbReference type="ChEBI" id="CHEBI:17836"/>
        <dbReference type="ChEBI" id="CHEBI:17839"/>
        <dbReference type="ChEBI" id="CHEBI:33019"/>
        <dbReference type="ChEBI" id="CHEBI:72950"/>
        <dbReference type="EC" id="2.5.1.15"/>
    </reaction>
</comment>
<dbReference type="NCBIfam" id="TIGR00526">
    <property type="entry name" value="folB_dom"/>
    <property type="match status" value="2"/>
</dbReference>
<evidence type="ECO:0000256" key="24">
    <source>
        <dbReference type="ARBA" id="ARBA00068111"/>
    </source>
</evidence>
<dbReference type="InterPro" id="IPR006390">
    <property type="entry name" value="DHP_synth_dom"/>
</dbReference>
<accession>A0AAF0IUK9</accession>
<dbReference type="Pfam" id="PF01288">
    <property type="entry name" value="HPPK"/>
    <property type="match status" value="1"/>
</dbReference>
<evidence type="ECO:0000256" key="21">
    <source>
        <dbReference type="ARBA" id="ARBA00058009"/>
    </source>
</evidence>
<evidence type="ECO:0000256" key="6">
    <source>
        <dbReference type="ARBA" id="ARBA00005013"/>
    </source>
</evidence>
<evidence type="ECO:0000259" key="25">
    <source>
        <dbReference type="PROSITE" id="PS50972"/>
    </source>
</evidence>
<evidence type="ECO:0000256" key="14">
    <source>
        <dbReference type="ARBA" id="ARBA00022723"/>
    </source>
</evidence>
<comment type="pathway">
    <text evidence="5">Cofactor biosynthesis; tetrahydrofolate biosynthesis; 7,8-dihydrofolate from 2-amino-4-hydroxy-6-hydroxymethyl-7,8-dihydropteridine diphosphate and 4-aminobenzoate: step 1/2.</text>
</comment>
<dbReference type="Pfam" id="PF02152">
    <property type="entry name" value="FolB"/>
    <property type="match status" value="2"/>
</dbReference>
<dbReference type="NCBIfam" id="TIGR01496">
    <property type="entry name" value="DHPS"/>
    <property type="match status" value="1"/>
</dbReference>
<keyword evidence="15" id="KW-0547">Nucleotide-binding</keyword>
<dbReference type="FunFam" id="3.20.20.20:FF:000006">
    <property type="entry name" value="Dihydropteroate synthase"/>
    <property type="match status" value="1"/>
</dbReference>
<keyword evidence="19" id="KW-0289">Folate biosynthesis</keyword>
<dbReference type="GO" id="GO:0016301">
    <property type="term" value="F:kinase activity"/>
    <property type="evidence" value="ECO:0007669"/>
    <property type="project" value="UniProtKB-KW"/>
</dbReference>
<evidence type="ECO:0000256" key="7">
    <source>
        <dbReference type="ARBA" id="ARBA00005051"/>
    </source>
</evidence>
<comment type="similarity">
    <text evidence="9">In the C-terminal section; belongs to the DHPS family.</text>
</comment>
<comment type="similarity">
    <text evidence="22">In the central section; belongs to the HPPK family.</text>
</comment>
<evidence type="ECO:0000256" key="9">
    <source>
        <dbReference type="ARBA" id="ARBA00009951"/>
    </source>
</evidence>
<evidence type="ECO:0000256" key="19">
    <source>
        <dbReference type="ARBA" id="ARBA00022909"/>
    </source>
</evidence>
<evidence type="ECO:0000256" key="3">
    <source>
        <dbReference type="ARBA" id="ARBA00001353"/>
    </source>
</evidence>
<dbReference type="InterPro" id="IPR045031">
    <property type="entry name" value="DHP_synth-like"/>
</dbReference>
<dbReference type="Proteomes" id="UP001214603">
    <property type="component" value="Chromosome 9"/>
</dbReference>
<evidence type="ECO:0000256" key="12">
    <source>
        <dbReference type="ARBA" id="ARBA00013253"/>
    </source>
</evidence>
<comment type="pathway">
    <text evidence="7">Cofactor biosynthesis; tetrahydrofolate biosynthesis; 2-amino-4-hydroxy-6-hydroxymethyl-7,8-dihydropteridine diphosphate from 7,8-dihydroneopterin triphosphate: step 4/4.</text>
</comment>
<evidence type="ECO:0000256" key="8">
    <source>
        <dbReference type="ARBA" id="ARBA00009640"/>
    </source>
</evidence>
<dbReference type="EMBL" id="CP119942">
    <property type="protein sequence ID" value="WFD04668.1"/>
    <property type="molecule type" value="Genomic_DNA"/>
</dbReference>
<dbReference type="Pfam" id="PF00809">
    <property type="entry name" value="Pterin_bind"/>
    <property type="match status" value="1"/>
</dbReference>
<dbReference type="Gene3D" id="3.30.1130.10">
    <property type="match status" value="2"/>
</dbReference>
<dbReference type="CDD" id="cd00483">
    <property type="entry name" value="HPPK"/>
    <property type="match status" value="1"/>
</dbReference>
<dbReference type="AlphaFoldDB" id="A0AAF0IUK9"/>
<reference evidence="26" key="1">
    <citation type="submission" date="2023-03" db="EMBL/GenBank/DDBJ databases">
        <title>Mating type loci evolution in Malassezia.</title>
        <authorList>
            <person name="Coelho M.A."/>
        </authorList>
    </citation>
    <scope>NUCLEOTIDE SEQUENCE</scope>
    <source>
        <strain evidence="26">CBS 7876</strain>
    </source>
</reference>
<evidence type="ECO:0000256" key="22">
    <source>
        <dbReference type="ARBA" id="ARBA00061548"/>
    </source>
</evidence>
<dbReference type="EC" id="2.5.1.15" evidence="10"/>
<keyword evidence="18" id="KW-0460">Magnesium</keyword>
<dbReference type="GO" id="GO:0046872">
    <property type="term" value="F:metal ion binding"/>
    <property type="evidence" value="ECO:0007669"/>
    <property type="project" value="UniProtKB-KW"/>
</dbReference>
<dbReference type="GO" id="GO:0004150">
    <property type="term" value="F:dihydroneopterin aldolase activity"/>
    <property type="evidence" value="ECO:0007669"/>
    <property type="project" value="UniProtKB-EC"/>
</dbReference>
<dbReference type="InterPro" id="IPR006157">
    <property type="entry name" value="FolB_dom"/>
</dbReference>
<evidence type="ECO:0000256" key="5">
    <source>
        <dbReference type="ARBA" id="ARBA00004763"/>
    </source>
</evidence>
<evidence type="ECO:0000256" key="15">
    <source>
        <dbReference type="ARBA" id="ARBA00022741"/>
    </source>
</evidence>
<dbReference type="GO" id="GO:0005524">
    <property type="term" value="F:ATP binding"/>
    <property type="evidence" value="ECO:0007669"/>
    <property type="project" value="UniProtKB-KW"/>
</dbReference>
<dbReference type="SUPFAM" id="SSF55083">
    <property type="entry name" value="6-hydroxymethyl-7,8-dihydropterin pyrophosphokinase, HPPK"/>
    <property type="match status" value="1"/>
</dbReference>
<dbReference type="NCBIfam" id="TIGR01498">
    <property type="entry name" value="folK"/>
    <property type="match status" value="1"/>
</dbReference>
<dbReference type="InterPro" id="IPR043133">
    <property type="entry name" value="GTP-CH-I_C/QueF"/>
</dbReference>
<comment type="similarity">
    <text evidence="8">In the N-terminal section; belongs to the DHNA family.</text>
</comment>
<comment type="catalytic activity">
    <reaction evidence="3">
        <text>7,8-dihydroneopterin = 6-hydroxymethyl-7,8-dihydropterin + glycolaldehyde</text>
        <dbReference type="Rhea" id="RHEA:10540"/>
        <dbReference type="ChEBI" id="CHEBI:17001"/>
        <dbReference type="ChEBI" id="CHEBI:17071"/>
        <dbReference type="ChEBI" id="CHEBI:44841"/>
        <dbReference type="EC" id="4.1.2.25"/>
    </reaction>
</comment>
<dbReference type="PROSITE" id="PS50972">
    <property type="entry name" value="PTERIN_BINDING"/>
    <property type="match status" value="1"/>
</dbReference>
<dbReference type="PANTHER" id="PTHR20941">
    <property type="entry name" value="FOLATE SYNTHESIS PROTEINS"/>
    <property type="match status" value="1"/>
</dbReference>
<evidence type="ECO:0000256" key="16">
    <source>
        <dbReference type="ARBA" id="ARBA00022777"/>
    </source>
</evidence>
<dbReference type="InterPro" id="IPR011005">
    <property type="entry name" value="Dihydropteroate_synth-like_sf"/>
</dbReference>
<dbReference type="SUPFAM" id="SSF51717">
    <property type="entry name" value="Dihydropteroate synthetase-like"/>
    <property type="match status" value="1"/>
</dbReference>
<organism evidence="26 27">
    <name type="scientific">Malassezia obtusa</name>
    <dbReference type="NCBI Taxonomy" id="76774"/>
    <lineage>
        <taxon>Eukaryota</taxon>
        <taxon>Fungi</taxon>
        <taxon>Dikarya</taxon>
        <taxon>Basidiomycota</taxon>
        <taxon>Ustilaginomycotina</taxon>
        <taxon>Malasseziomycetes</taxon>
        <taxon>Malasseziales</taxon>
        <taxon>Malasseziaceae</taxon>
        <taxon>Malassezia</taxon>
    </lineage>
</organism>
<proteinExistence type="inferred from homology"/>
<feature type="domain" description="Pterin-binding" evidence="25">
    <location>
        <begin position="456"/>
        <end position="747"/>
    </location>
</feature>
<dbReference type="CDD" id="cd00739">
    <property type="entry name" value="DHPS"/>
    <property type="match status" value="1"/>
</dbReference>
<evidence type="ECO:0000313" key="27">
    <source>
        <dbReference type="Proteomes" id="UP001214603"/>
    </source>
</evidence>
<dbReference type="InterPro" id="IPR000550">
    <property type="entry name" value="Hppk"/>
</dbReference>
<dbReference type="PROSITE" id="PS00793">
    <property type="entry name" value="DHPS_2"/>
    <property type="match status" value="1"/>
</dbReference>
<evidence type="ECO:0000256" key="20">
    <source>
        <dbReference type="ARBA" id="ARBA00023268"/>
    </source>
</evidence>
<name>A0AAF0IUK9_9BASI</name>
<evidence type="ECO:0000256" key="1">
    <source>
        <dbReference type="ARBA" id="ARBA00000012"/>
    </source>
</evidence>
<sequence>MARGLATRARSESAARAPLAAVRPAHLRDTIAVRGLEVRMHAGLDAWGRAVPQPVHIDAVLRTDVERAGRSDHLPYSLNYGEVYRALEAHCRAHRYDDVGALADALAQVCREGRAPWVELTVRLPRALLRAAHVAMTVVRSAELAGAADAYDRLCIDGLEAYAILGVNAWERETRQRVCIHLDMAAAARPVRYEALARAVEALVEASSYQTVESLATDIARLAIVEHGVEELAVRVEKPSAIMYAECASVEVVRDRAFFGVPADAPPAQTGADGWRAAALALGSNLGDRLAHLEAALARLDAHPDVRVVDTSFLYETQPMYYTEQPRFLNGACRIQTRLAPHDLLRVTQAIETDVGRTKAGVPRNGPRVVDVDLLLYEDAVVEDGEHLVVPHPRIAERAFVLHPLADIMPNAEHPVLQRTVAQLLHTLMHTAAYDARDTARVLPLAHTQWRWGERTLVMGILNATPDSFSDAGELADVDAAVDAAERMVRAGADMLDVGGQSTAPGAPEVPEAEEAARVVRVIRALVARGVQTPISVDTYRASVARAALDAGAAIVNDVSGGTRDADMLPLVAARRCPYVLMHSRGDAQTMTRLTDYGGDVAGTVAAELAARVRAALDAGVRRWNIILDPGLGFAKNAEGSVALLRALPRLVGAGGSRGGLDAATAHTERAPYRAAEPWASLAHFPLLLGASRKRFLGALIRAPDAPVPEPKARVYATLAACTAAIASGCVDVIRVHDVAPAVDTARTADALTRAR</sequence>
<dbReference type="Gene3D" id="3.30.70.560">
    <property type="entry name" value="7,8-Dihydro-6-hydroxymethylpterin-pyrophosphokinase HPPK"/>
    <property type="match status" value="1"/>
</dbReference>
<keyword evidence="27" id="KW-1185">Reference proteome</keyword>
<evidence type="ECO:0000256" key="23">
    <source>
        <dbReference type="ARBA" id="ARBA00067568"/>
    </source>
</evidence>
<dbReference type="Gene3D" id="3.20.20.20">
    <property type="entry name" value="Dihydropteroate synthase-like"/>
    <property type="match status" value="1"/>
</dbReference>
<evidence type="ECO:0000256" key="18">
    <source>
        <dbReference type="ARBA" id="ARBA00022842"/>
    </source>
</evidence>
<protein>
    <recommendedName>
        <fullName evidence="23">Folic acid synthesis protein FOL1</fullName>
        <ecNumber evidence="10">2.5.1.15</ecNumber>
        <ecNumber evidence="12">2.7.6.3</ecNumber>
        <ecNumber evidence="11">4.1.2.25</ecNumber>
    </recommendedName>
    <alternativeName>
        <fullName evidence="24">Folic acid synthesis protein fol1</fullName>
    </alternativeName>
</protein>
<dbReference type="PANTHER" id="PTHR20941:SF1">
    <property type="entry name" value="FOLIC ACID SYNTHESIS PROTEIN FOL1"/>
    <property type="match status" value="1"/>
</dbReference>
<dbReference type="GO" id="GO:0046654">
    <property type="term" value="P:tetrahydrofolate biosynthetic process"/>
    <property type="evidence" value="ECO:0007669"/>
    <property type="project" value="TreeGrafter"/>
</dbReference>
<dbReference type="GO" id="GO:0004156">
    <property type="term" value="F:dihydropteroate synthase activity"/>
    <property type="evidence" value="ECO:0007669"/>
    <property type="project" value="UniProtKB-EC"/>
</dbReference>